<protein>
    <submittedName>
        <fullName evidence="1">PD-(D/E)XK motif protein</fullName>
    </submittedName>
</protein>
<evidence type="ECO:0000313" key="1">
    <source>
        <dbReference type="EMBL" id="MFC7706478.1"/>
    </source>
</evidence>
<dbReference type="Pfam" id="PF14390">
    <property type="entry name" value="DUF4420"/>
    <property type="match status" value="1"/>
</dbReference>
<dbReference type="EMBL" id="JBHTFQ010000025">
    <property type="protein sequence ID" value="MFC7706478.1"/>
    <property type="molecule type" value="Genomic_DNA"/>
</dbReference>
<gene>
    <name evidence="1" type="ORF">ACFQXB_20135</name>
</gene>
<dbReference type="InterPro" id="IPR025534">
    <property type="entry name" value="DUF4420"/>
</dbReference>
<accession>A0ABW2URC4</accession>
<dbReference type="RefSeq" id="WP_377406988.1">
    <property type="nucleotide sequence ID" value="NZ_JBHTFQ010000025.1"/>
</dbReference>
<comment type="caution">
    <text evidence="1">The sequence shown here is derived from an EMBL/GenBank/DDBJ whole genome shotgun (WGS) entry which is preliminary data.</text>
</comment>
<proteinExistence type="predicted"/>
<organism evidence="1 2">
    <name type="scientific">Plastorhodobacter daqingensis</name>
    <dbReference type="NCBI Taxonomy" id="1387281"/>
    <lineage>
        <taxon>Bacteria</taxon>
        <taxon>Pseudomonadati</taxon>
        <taxon>Pseudomonadota</taxon>
        <taxon>Alphaproteobacteria</taxon>
        <taxon>Rhodobacterales</taxon>
        <taxon>Paracoccaceae</taxon>
        <taxon>Plastorhodobacter</taxon>
    </lineage>
</organism>
<sequence>MTGEDIEAIWQEIEKEGHRESGWHGRKISRGSPHDLLAGRRMPSGSVGLLYDLDASSVPPGAEWPEGKGFRTKVQMITAGSGGKLRVALELSGAQYRDVFSALCADIANVIMEHSPGRAGFSAFLRRLQAWQRFMQLHSDRGLSQEQIRGIFAEITVLEQILYPMLGELQAVEAWQGPRALHDFDRLGHALEVKSGSATGDPVMRVSRLEQLDETTVRSLHVCFVALRMDTQDGLSLPALVARQRDRLKDFPGALQRLEDLLVAAGYHESQASNYAEPQLKPASLKLYRVRDEFPRLRREDLHRGIVAGKYSVAVNACSDFQTELSDFAAVFAGDEDVD</sequence>
<name>A0ABW2URC4_9RHOB</name>
<reference evidence="2" key="1">
    <citation type="journal article" date="2019" name="Int. J. Syst. Evol. Microbiol.">
        <title>The Global Catalogue of Microorganisms (GCM) 10K type strain sequencing project: providing services to taxonomists for standard genome sequencing and annotation.</title>
        <authorList>
            <consortium name="The Broad Institute Genomics Platform"/>
            <consortium name="The Broad Institute Genome Sequencing Center for Infectious Disease"/>
            <person name="Wu L."/>
            <person name="Ma J."/>
        </authorList>
    </citation>
    <scope>NUCLEOTIDE SEQUENCE [LARGE SCALE GENOMIC DNA]</scope>
    <source>
        <strain evidence="2">CGMCC 1.12750</strain>
    </source>
</reference>
<evidence type="ECO:0000313" key="2">
    <source>
        <dbReference type="Proteomes" id="UP001596516"/>
    </source>
</evidence>
<keyword evidence="2" id="KW-1185">Reference proteome</keyword>
<dbReference type="Proteomes" id="UP001596516">
    <property type="component" value="Unassembled WGS sequence"/>
</dbReference>